<evidence type="ECO:0000256" key="8">
    <source>
        <dbReference type="ARBA" id="ARBA00022645"/>
    </source>
</evidence>
<dbReference type="PIRSF" id="PIRSF002799">
    <property type="entry name" value="PBP_1b"/>
    <property type="match status" value="1"/>
</dbReference>
<evidence type="ECO:0000259" key="28">
    <source>
        <dbReference type="Pfam" id="PF14814"/>
    </source>
</evidence>
<dbReference type="InterPro" id="IPR028166">
    <property type="entry name" value="UB2H"/>
</dbReference>
<keyword evidence="15 25" id="KW-0472">Membrane</keyword>
<evidence type="ECO:0000256" key="18">
    <source>
        <dbReference type="ARBA" id="ARBA00023316"/>
    </source>
</evidence>
<keyword evidence="25" id="KW-1133">Transmembrane helix</keyword>
<dbReference type="InterPro" id="IPR001264">
    <property type="entry name" value="Glyco_trans_51"/>
</dbReference>
<evidence type="ECO:0000256" key="22">
    <source>
        <dbReference type="NCBIfam" id="TIGR02071"/>
    </source>
</evidence>
<sequence length="786" mass="88221">MTERIRTGRQPANKSKKSNGKTKKGGFWKKLFKLAAVLLIIGGVLFVGYASKLDIEVTERFEGKKWAIPAKVYAQPLEIFSTRRINAKQLTQQLDQLGYQSVSYVERAGQFHQKGNTVTVKTRGFQFDDGYEESALLKITFQNKQIKKVVDQTGQEALARLEPQLIGGIYPASNEDRLLTKLEQLPETFIPTLLAVEDRNYYDHWGVSPKSIIRAFYVNFKTGRAVQGGSTLTQQLVKNLYLSNERSLKRKANEAIMAGLLDFHYDKDEILETYINEVFLGQQGNRAIHGFGLASQFFFGQPINELSVEKVALLVGMIKGPSQYNPRRKPKNALKRRNLVLKVMAQQGVITEQEANQAKQKPLGVVKHSKVQMNHYYAYLDLVKRQLKRDYDEDNLTSQGLRIFTNLDPIVQQQAQKSLTETLKKIRKSSEKHKALQGAMVVTAPGSGDVLAVIGDRKAGYTGFNRAVDAQRHIGSLIKPVVFLSALTQPEQYTLATFVDDSKVSIKTQDGQLWEPNNFDHKSHGAVPLHEALAKSYNLATANVGLTVGVEKILQLLKTMGADQEFPAYPSSLLGAVAMSPVDVATVYQTLAGGGFKVPLRTIRAVLDAEGKPLQRYPLAIQQVIPSEYVHLLQYAMQEVMREGTGRRAYRLLNNKVRVAGKTGTSNEQRDSWFAGYSEDYLAVVWMGHDDNKPTPVTGSSGALRVWTDFMFNVNPKSLRPKVPDQVRYVWVDEISGMLANESCAGARYLPFIKGSEPQEESSCIIRHQPQRRGSKVVEWFRTLFR</sequence>
<keyword evidence="9" id="KW-0645">Protease</keyword>
<keyword evidence="13 23" id="KW-0133">Cell shape</keyword>
<dbReference type="PANTHER" id="PTHR32282">
    <property type="entry name" value="BINDING PROTEIN TRANSPEPTIDASE, PUTATIVE-RELATED"/>
    <property type="match status" value="1"/>
</dbReference>
<organism evidence="29 30">
    <name type="scientific">Spartinivicinus poritis</name>
    <dbReference type="NCBI Taxonomy" id="2994640"/>
    <lineage>
        <taxon>Bacteria</taxon>
        <taxon>Pseudomonadati</taxon>
        <taxon>Pseudomonadota</taxon>
        <taxon>Gammaproteobacteria</taxon>
        <taxon>Oceanospirillales</taxon>
        <taxon>Zooshikellaceae</taxon>
        <taxon>Spartinivicinus</taxon>
    </lineage>
</organism>
<evidence type="ECO:0000256" key="9">
    <source>
        <dbReference type="ARBA" id="ARBA00022670"/>
    </source>
</evidence>
<keyword evidence="30" id="KW-1185">Reference proteome</keyword>
<keyword evidence="18 23" id="KW-0961">Cell wall biogenesis/degradation</keyword>
<dbReference type="Pfam" id="PF00905">
    <property type="entry name" value="Transpeptidase"/>
    <property type="match status" value="1"/>
</dbReference>
<evidence type="ECO:0000256" key="17">
    <source>
        <dbReference type="ARBA" id="ARBA00023268"/>
    </source>
</evidence>
<gene>
    <name evidence="29" type="primary">mrcB</name>
    <name evidence="29" type="ORF">ORQ98_14520</name>
</gene>
<dbReference type="NCBIfam" id="TIGR02071">
    <property type="entry name" value="PBP_1b"/>
    <property type="match status" value="1"/>
</dbReference>
<dbReference type="Proteomes" id="UP001528823">
    <property type="component" value="Unassembled WGS sequence"/>
</dbReference>
<comment type="caution">
    <text evidence="29">The sequence shown here is derived from an EMBL/GenBank/DDBJ whole genome shotgun (WGS) entry which is preliminary data.</text>
</comment>
<feature type="domain" description="Bifunctional transglycosylase second" evidence="28">
    <location>
        <begin position="81"/>
        <end position="160"/>
    </location>
</feature>
<keyword evidence="11 23" id="KW-0808">Transferase</keyword>
<dbReference type="EMBL" id="JAPMOU010000017">
    <property type="protein sequence ID" value="MDE1463179.1"/>
    <property type="molecule type" value="Genomic_DNA"/>
</dbReference>
<comment type="similarity">
    <text evidence="4 23">In the C-terminal section; belongs to the transpeptidase family.</text>
</comment>
<evidence type="ECO:0000256" key="6">
    <source>
        <dbReference type="ARBA" id="ARBA00018637"/>
    </source>
</evidence>
<evidence type="ECO:0000256" key="5">
    <source>
        <dbReference type="ARBA" id="ARBA00007739"/>
    </source>
</evidence>
<evidence type="ECO:0000256" key="4">
    <source>
        <dbReference type="ARBA" id="ARBA00007090"/>
    </source>
</evidence>
<comment type="catalytic activity">
    <reaction evidence="20">
        <text>Preferential cleavage: (Ac)2-L-Lys-D-Ala-|-D-Ala. Also transpeptidation of peptidyl-alanyl moieties that are N-acyl substituents of D-alanine.</text>
        <dbReference type="EC" id="3.4.16.4"/>
    </reaction>
</comment>
<protein>
    <recommendedName>
        <fullName evidence="6 22">Penicillin-binding protein 1B</fullName>
        <shortName evidence="23">PBP-1b</shortName>
        <shortName evidence="23">PBP1b</shortName>
    </recommendedName>
    <alternativeName>
        <fullName evidence="19 23">Murein polymerase</fullName>
    </alternativeName>
</protein>
<comment type="catalytic activity">
    <reaction evidence="21">
        <text>[GlcNAc-(1-&gt;4)-Mur2Ac(oyl-L-Ala-gamma-D-Glu-L-Lys-D-Ala-D-Ala)](n)-di-trans,octa-cis-undecaprenyl diphosphate + beta-D-GlcNAc-(1-&gt;4)-Mur2Ac(oyl-L-Ala-gamma-D-Glu-L-Lys-D-Ala-D-Ala)-di-trans,octa-cis-undecaprenyl diphosphate = [GlcNAc-(1-&gt;4)-Mur2Ac(oyl-L-Ala-gamma-D-Glu-L-Lys-D-Ala-D-Ala)](n+1)-di-trans,octa-cis-undecaprenyl diphosphate + di-trans,octa-cis-undecaprenyl diphosphate + H(+)</text>
        <dbReference type="Rhea" id="RHEA:23708"/>
        <dbReference type="Rhea" id="RHEA-COMP:9602"/>
        <dbReference type="Rhea" id="RHEA-COMP:9603"/>
        <dbReference type="ChEBI" id="CHEBI:15378"/>
        <dbReference type="ChEBI" id="CHEBI:58405"/>
        <dbReference type="ChEBI" id="CHEBI:60033"/>
        <dbReference type="ChEBI" id="CHEBI:78435"/>
        <dbReference type="EC" id="2.4.99.28"/>
    </reaction>
</comment>
<evidence type="ECO:0000313" key="30">
    <source>
        <dbReference type="Proteomes" id="UP001528823"/>
    </source>
</evidence>
<keyword evidence="14 23" id="KW-0573">Peptidoglycan synthesis</keyword>
<dbReference type="InterPro" id="IPR001460">
    <property type="entry name" value="PCN-bd_Tpept"/>
</dbReference>
<dbReference type="InterPro" id="IPR050396">
    <property type="entry name" value="Glycosyltr_51/Transpeptidase"/>
</dbReference>
<comment type="similarity">
    <text evidence="5 23">In the N-terminal section; belongs to the glycosyltransferase 51 family.</text>
</comment>
<evidence type="ECO:0000256" key="1">
    <source>
        <dbReference type="ARBA" id="ARBA00002624"/>
    </source>
</evidence>
<feature type="transmembrane region" description="Helical" evidence="25">
    <location>
        <begin position="31"/>
        <end position="50"/>
    </location>
</feature>
<evidence type="ECO:0000256" key="12">
    <source>
        <dbReference type="ARBA" id="ARBA00022801"/>
    </source>
</evidence>
<dbReference type="InterPro" id="IPR011813">
    <property type="entry name" value="PBP_1b"/>
</dbReference>
<dbReference type="Pfam" id="PF00912">
    <property type="entry name" value="Transgly"/>
    <property type="match status" value="1"/>
</dbReference>
<keyword evidence="10 23" id="KW-0328">Glycosyltransferase</keyword>
<comment type="subcellular location">
    <subcellularLocation>
        <location evidence="2">Cell membrane</location>
    </subcellularLocation>
</comment>
<dbReference type="Gene3D" id="3.30.2060.10">
    <property type="entry name" value="Penicillin-binding protein 1b domain"/>
    <property type="match status" value="1"/>
</dbReference>
<dbReference type="InterPro" id="IPR012338">
    <property type="entry name" value="Beta-lactam/transpept-like"/>
</dbReference>
<comment type="pathway">
    <text evidence="3 23">Cell wall biogenesis; peptidoglycan biosynthesis.</text>
</comment>
<dbReference type="RefSeq" id="WP_274689521.1">
    <property type="nucleotide sequence ID" value="NZ_JAPMOU010000017.1"/>
</dbReference>
<keyword evidence="25" id="KW-0812">Transmembrane</keyword>
<evidence type="ECO:0000256" key="14">
    <source>
        <dbReference type="ARBA" id="ARBA00022984"/>
    </source>
</evidence>
<feature type="domain" description="Glycosyl transferase family 51" evidence="27">
    <location>
        <begin position="173"/>
        <end position="344"/>
    </location>
</feature>
<dbReference type="NCBIfam" id="TIGR02074">
    <property type="entry name" value="PBP_1a_fam"/>
    <property type="match status" value="1"/>
</dbReference>
<dbReference type="SUPFAM" id="SSF53955">
    <property type="entry name" value="Lysozyme-like"/>
    <property type="match status" value="1"/>
</dbReference>
<evidence type="ECO:0000256" key="21">
    <source>
        <dbReference type="ARBA" id="ARBA00049902"/>
    </source>
</evidence>
<proteinExistence type="inferred from homology"/>
<evidence type="ECO:0000256" key="23">
    <source>
        <dbReference type="PIRNR" id="PIRNR002799"/>
    </source>
</evidence>
<reference evidence="29 30" key="1">
    <citation type="submission" date="2022-11" db="EMBL/GenBank/DDBJ databases">
        <title>Spartinivicinus poritis sp. nov., isolated from scleractinian coral Porites lutea.</title>
        <authorList>
            <person name="Zhang G."/>
            <person name="Cai L."/>
            <person name="Wei Q."/>
        </authorList>
    </citation>
    <scope>NUCLEOTIDE SEQUENCE [LARGE SCALE GENOMIC DNA]</scope>
    <source>
        <strain evidence="29 30">A2-2</strain>
    </source>
</reference>
<accession>A0ABT5U9Y8</accession>
<dbReference type="PANTHER" id="PTHR32282:SF11">
    <property type="entry name" value="PENICILLIN-BINDING PROTEIN 1B"/>
    <property type="match status" value="1"/>
</dbReference>
<comment type="function">
    <text evidence="1 23">Cell wall formation. Synthesis of cross-linked peptidoglycan from the lipid intermediates. The enzyme has a penicillin-insensitive transglycosylase N-terminal domain (formation of linear glycan strands) and a penicillin-sensitive transpeptidase C-terminal domain (cross-linking of the peptide subunits).</text>
</comment>
<dbReference type="Gene3D" id="3.40.710.10">
    <property type="entry name" value="DD-peptidase/beta-lactamase superfamily"/>
    <property type="match status" value="1"/>
</dbReference>
<dbReference type="Gene3D" id="1.10.3810.10">
    <property type="entry name" value="Biosynthetic peptidoglycan transglycosylase-like"/>
    <property type="match status" value="1"/>
</dbReference>
<name>A0ABT5U9Y8_9GAMM</name>
<evidence type="ECO:0000259" key="26">
    <source>
        <dbReference type="Pfam" id="PF00905"/>
    </source>
</evidence>
<dbReference type="Pfam" id="PF14814">
    <property type="entry name" value="UB2H"/>
    <property type="match status" value="1"/>
</dbReference>
<evidence type="ECO:0000256" key="10">
    <source>
        <dbReference type="ARBA" id="ARBA00022676"/>
    </source>
</evidence>
<keyword evidence="7" id="KW-1003">Cell membrane</keyword>
<dbReference type="InterPro" id="IPR023346">
    <property type="entry name" value="Lysozyme-like_dom_sf"/>
</dbReference>
<keyword evidence="12" id="KW-0378">Hydrolase</keyword>
<evidence type="ECO:0000259" key="27">
    <source>
        <dbReference type="Pfam" id="PF00912"/>
    </source>
</evidence>
<dbReference type="InterPro" id="IPR036950">
    <property type="entry name" value="PBP_transglycosylase"/>
</dbReference>
<evidence type="ECO:0000256" key="20">
    <source>
        <dbReference type="ARBA" id="ARBA00034000"/>
    </source>
</evidence>
<evidence type="ECO:0000313" key="29">
    <source>
        <dbReference type="EMBL" id="MDE1463179.1"/>
    </source>
</evidence>
<evidence type="ECO:0000256" key="11">
    <source>
        <dbReference type="ARBA" id="ARBA00022679"/>
    </source>
</evidence>
<feature type="domain" description="Penicillin-binding protein transpeptidase" evidence="26">
    <location>
        <begin position="438"/>
        <end position="680"/>
    </location>
</feature>
<evidence type="ECO:0000256" key="13">
    <source>
        <dbReference type="ARBA" id="ARBA00022960"/>
    </source>
</evidence>
<feature type="region of interest" description="Disordered" evidence="24">
    <location>
        <begin position="1"/>
        <end position="22"/>
    </location>
</feature>
<evidence type="ECO:0000256" key="19">
    <source>
        <dbReference type="ARBA" id="ARBA00032454"/>
    </source>
</evidence>
<evidence type="ECO:0000256" key="24">
    <source>
        <dbReference type="SAM" id="MobiDB-lite"/>
    </source>
</evidence>
<evidence type="ECO:0000256" key="25">
    <source>
        <dbReference type="SAM" id="Phobius"/>
    </source>
</evidence>
<keyword evidence="8" id="KW-0121">Carboxypeptidase</keyword>
<keyword evidence="17" id="KW-0511">Multifunctional enzyme</keyword>
<keyword evidence="16" id="KW-0046">Antibiotic resistance</keyword>
<evidence type="ECO:0000256" key="16">
    <source>
        <dbReference type="ARBA" id="ARBA00023251"/>
    </source>
</evidence>
<evidence type="ECO:0000256" key="7">
    <source>
        <dbReference type="ARBA" id="ARBA00022475"/>
    </source>
</evidence>
<evidence type="ECO:0000256" key="2">
    <source>
        <dbReference type="ARBA" id="ARBA00004236"/>
    </source>
</evidence>
<evidence type="ECO:0000256" key="3">
    <source>
        <dbReference type="ARBA" id="ARBA00004752"/>
    </source>
</evidence>
<evidence type="ECO:0000256" key="15">
    <source>
        <dbReference type="ARBA" id="ARBA00023136"/>
    </source>
</evidence>
<dbReference type="SUPFAM" id="SSF56601">
    <property type="entry name" value="beta-lactamase/transpeptidase-like"/>
    <property type="match status" value="1"/>
</dbReference>